<reference evidence="2" key="1">
    <citation type="submission" date="2023-10" db="EMBL/GenBank/DDBJ databases">
        <title>Genome assembly of Pristionchus species.</title>
        <authorList>
            <person name="Yoshida K."/>
            <person name="Sommer R.J."/>
        </authorList>
    </citation>
    <scope>NUCLEOTIDE SEQUENCE</scope>
    <source>
        <strain evidence="2">RS0144</strain>
    </source>
</reference>
<evidence type="ECO:0000313" key="2">
    <source>
        <dbReference type="EMBL" id="GMS84138.1"/>
    </source>
</evidence>
<keyword evidence="1" id="KW-0812">Transmembrane</keyword>
<keyword evidence="1" id="KW-0472">Membrane</keyword>
<gene>
    <name evidence="2" type="ORF">PENTCL1PPCAC_6313</name>
</gene>
<protein>
    <submittedName>
        <fullName evidence="2">Uncharacterized protein</fullName>
    </submittedName>
</protein>
<feature type="non-terminal residue" evidence="2">
    <location>
        <position position="1"/>
    </location>
</feature>
<keyword evidence="1" id="KW-1133">Transmembrane helix</keyword>
<accession>A0AAV5SM16</accession>
<evidence type="ECO:0000313" key="3">
    <source>
        <dbReference type="Proteomes" id="UP001432027"/>
    </source>
</evidence>
<proteinExistence type="predicted"/>
<keyword evidence="3" id="KW-1185">Reference proteome</keyword>
<feature type="transmembrane region" description="Helical" evidence="1">
    <location>
        <begin position="12"/>
        <end position="31"/>
    </location>
</feature>
<evidence type="ECO:0000256" key="1">
    <source>
        <dbReference type="SAM" id="Phobius"/>
    </source>
</evidence>
<sequence length="65" mass="7295">YQEIASAVIRTTVASVIMCTGGWFLIFFIAVDSYYGHAYKDDLFSLEVFYAFYKIGYAVNGSITS</sequence>
<organism evidence="2 3">
    <name type="scientific">Pristionchus entomophagus</name>
    <dbReference type="NCBI Taxonomy" id="358040"/>
    <lineage>
        <taxon>Eukaryota</taxon>
        <taxon>Metazoa</taxon>
        <taxon>Ecdysozoa</taxon>
        <taxon>Nematoda</taxon>
        <taxon>Chromadorea</taxon>
        <taxon>Rhabditida</taxon>
        <taxon>Rhabditina</taxon>
        <taxon>Diplogasteromorpha</taxon>
        <taxon>Diplogasteroidea</taxon>
        <taxon>Neodiplogasteridae</taxon>
        <taxon>Pristionchus</taxon>
    </lineage>
</organism>
<name>A0AAV5SM16_9BILA</name>
<dbReference type="EMBL" id="BTSX01000002">
    <property type="protein sequence ID" value="GMS84138.1"/>
    <property type="molecule type" value="Genomic_DNA"/>
</dbReference>
<dbReference type="Proteomes" id="UP001432027">
    <property type="component" value="Unassembled WGS sequence"/>
</dbReference>
<dbReference type="AlphaFoldDB" id="A0AAV5SM16"/>
<comment type="caution">
    <text evidence="2">The sequence shown here is derived from an EMBL/GenBank/DDBJ whole genome shotgun (WGS) entry which is preliminary data.</text>
</comment>